<evidence type="ECO:0000259" key="2">
    <source>
        <dbReference type="Pfam" id="PF25408"/>
    </source>
</evidence>
<dbReference type="EMBL" id="CAAALY010008156">
    <property type="protein sequence ID" value="VEL10140.1"/>
    <property type="molecule type" value="Genomic_DNA"/>
</dbReference>
<name>A0A448WEZ2_9PLAT</name>
<evidence type="ECO:0000313" key="4">
    <source>
        <dbReference type="Proteomes" id="UP000784294"/>
    </source>
</evidence>
<dbReference type="InterPro" id="IPR057568">
    <property type="entry name" value="CortBP2_NAV1-like_AAA_lid"/>
</dbReference>
<keyword evidence="1" id="KW-0175">Coiled coil</keyword>
<dbReference type="PANTHER" id="PTHR12784">
    <property type="entry name" value="STEERIN"/>
    <property type="match status" value="1"/>
</dbReference>
<dbReference type="Pfam" id="PF25408">
    <property type="entry name" value="AAA_lid_NAV1"/>
    <property type="match status" value="1"/>
</dbReference>
<accession>A0A448WEZ2</accession>
<dbReference type="PANTHER" id="PTHR12784:SF28">
    <property type="entry name" value="PROTEIN SICKIE"/>
    <property type="match status" value="1"/>
</dbReference>
<evidence type="ECO:0000313" key="3">
    <source>
        <dbReference type="EMBL" id="VEL10140.1"/>
    </source>
</evidence>
<proteinExistence type="predicted"/>
<evidence type="ECO:0000256" key="1">
    <source>
        <dbReference type="ARBA" id="ARBA00023054"/>
    </source>
</evidence>
<dbReference type="AlphaFoldDB" id="A0A448WEZ2"/>
<comment type="caution">
    <text evidence="3">The sequence shown here is derived from an EMBL/GenBank/DDBJ whole genome shotgun (WGS) entry which is preliminary data.</text>
</comment>
<reference evidence="3" key="1">
    <citation type="submission" date="2018-11" db="EMBL/GenBank/DDBJ databases">
        <authorList>
            <consortium name="Pathogen Informatics"/>
        </authorList>
    </citation>
    <scope>NUCLEOTIDE SEQUENCE</scope>
</reference>
<feature type="domain" description="CortBP2/NAV1-like AAA+ ATPase lid" evidence="2">
    <location>
        <begin position="219"/>
        <end position="289"/>
    </location>
</feature>
<sequence>MASEVIEVTLETRASRMEVIKALEKCRTSHATAPVALVIKNLQLLEDAEQILCPALTEDQTKVGRYHYVSKTKSEQRRTVKRNCDPKRGHSNLVVMPTTDYLLLCRVYLLASHTTVFGRYTNKSDKQMNKSRNSVEMIVLENSALELPNCRRILFSHDYEPVKGFLLRHLRRSLVDMAVSEAIKQSEGAWLILNGEGNDLKLRDQVALDAKLWNWHITLMENLVNWLPQVWRRVNLFLSDQAASSVTKPGWSVELTPSLLADCPLRPGESSEAWFVQTWNQRVVPHVHACLLRLGCTNFTETVTKLMRIL</sequence>
<dbReference type="OrthoDB" id="2161974at2759"/>
<dbReference type="Proteomes" id="UP000784294">
    <property type="component" value="Unassembled WGS sequence"/>
</dbReference>
<organism evidence="3 4">
    <name type="scientific">Protopolystoma xenopodis</name>
    <dbReference type="NCBI Taxonomy" id="117903"/>
    <lineage>
        <taxon>Eukaryota</taxon>
        <taxon>Metazoa</taxon>
        <taxon>Spiralia</taxon>
        <taxon>Lophotrochozoa</taxon>
        <taxon>Platyhelminthes</taxon>
        <taxon>Monogenea</taxon>
        <taxon>Polyopisthocotylea</taxon>
        <taxon>Polystomatidea</taxon>
        <taxon>Polystomatidae</taxon>
        <taxon>Protopolystoma</taxon>
    </lineage>
</organism>
<protein>
    <recommendedName>
        <fullName evidence="2">CortBP2/NAV1-like AAA+ ATPase lid domain-containing protein</fullName>
    </recommendedName>
</protein>
<gene>
    <name evidence="3" type="ORF">PXEA_LOCUS3580</name>
</gene>
<dbReference type="InterPro" id="IPR039041">
    <property type="entry name" value="Nav/unc-53"/>
</dbReference>
<keyword evidence="4" id="KW-1185">Reference proteome</keyword>
<dbReference type="GO" id="GO:0022008">
    <property type="term" value="P:neurogenesis"/>
    <property type="evidence" value="ECO:0007669"/>
    <property type="project" value="InterPro"/>
</dbReference>